<organism evidence="2 3">
    <name type="scientific">Parastrongyloides trichosuri</name>
    <name type="common">Possum-specific nematode worm</name>
    <dbReference type="NCBI Taxonomy" id="131310"/>
    <lineage>
        <taxon>Eukaryota</taxon>
        <taxon>Metazoa</taxon>
        <taxon>Ecdysozoa</taxon>
        <taxon>Nematoda</taxon>
        <taxon>Chromadorea</taxon>
        <taxon>Rhabditida</taxon>
        <taxon>Tylenchina</taxon>
        <taxon>Panagrolaimomorpha</taxon>
        <taxon>Strongyloidoidea</taxon>
        <taxon>Strongyloididae</taxon>
        <taxon>Parastrongyloides</taxon>
    </lineage>
</organism>
<dbReference type="WBParaSite" id="PTRK_0000793200.1">
    <property type="protein sequence ID" value="PTRK_0000793200.1"/>
    <property type="gene ID" value="PTRK_0000793200"/>
</dbReference>
<evidence type="ECO:0000313" key="3">
    <source>
        <dbReference type="WBParaSite" id="PTRK_0000793200.1"/>
    </source>
</evidence>
<dbReference type="Proteomes" id="UP000038045">
    <property type="component" value="Unplaced"/>
</dbReference>
<sequence length="872" mass="99601">MMKPDELGLTKVVKRSRQCNICGKQYNINTSSNIIYIHACRHKEFHGIIRNELGEQKFQEKLNALPKNFKFEDYNCGGNIESKFELSPSPMGSLITNTIMTRKRKASENGDVTNEIPPSLPAPRNISTRSSCSSRNETPKNNADLSLKDLYFKDGYSKRISIDKVKVNINDAAGISDVPEGFRKSIKTDVLGLTKLVSLQHRICLACNRQFQSTCGVTSLYKHCIRHPEHRTILKKNLATTAYINALKNAHIPYTPEDIQDDQGHPLVPNMTSYYNSPKKLFSDNSLNALLEKAKGYDCLNKLSSSFSEVTEDFKDVDQFNDNVTMDDSTLSKLLFKHEDDEKKECEEDISSRKSFRTLLTDFIKVSELPHEFIERSSIFNFLTIFKGKNANNLIKDILNENQLRSVVTNETLHGVQSFTLSLEEYKKGNEVAGVVKIYYCNSASILSTQNLGIIHYDKNEMCVNKFERLSDRIIEMITRMGLKMDCTTPFISNGSLFSKRFAIKNGVTEIPCLRSEIMQCLIDIQNVSQTLFKCLSKAVQGFSLYKYVIDKEIEISSEYKLLKNIKKPTQWVDIYDVLCFGIRNIKEASVLTKEYWSGLVLSDDELFIVTKFIQISKPIIETLNLLSSEDVMISKYCKVVINLCDKLSLLDLDLDHKCIVEDLSSFKAVPLENIEKISNFSNFEEFDIPVENVVTGITCDSVKNIFTTLHDELIKSFDGLKTKSKKNEYICRSLLVDPQEAYKKMYGDSDFWLSIENLFDLNQPTEENLCSSDRINFSGGVTKSCQLYRSLLYGYGDDKLKEFWNNHKSILPGMYDTYMKFKTIPVAQKFQDKGEDIFDWLEKVNSTSEVPNSDMYFTGKVLSCDEVIVIE</sequence>
<protein>
    <submittedName>
        <fullName evidence="3">C2H2-type domain-containing protein</fullName>
    </submittedName>
</protein>
<dbReference type="AlphaFoldDB" id="A0A0N4ZJ20"/>
<feature type="region of interest" description="Disordered" evidence="1">
    <location>
        <begin position="103"/>
        <end position="140"/>
    </location>
</feature>
<proteinExistence type="predicted"/>
<evidence type="ECO:0000256" key="1">
    <source>
        <dbReference type="SAM" id="MobiDB-lite"/>
    </source>
</evidence>
<keyword evidence="2" id="KW-1185">Reference proteome</keyword>
<accession>A0A0N4ZJ20</accession>
<feature type="compositionally biased region" description="Polar residues" evidence="1">
    <location>
        <begin position="125"/>
        <end position="140"/>
    </location>
</feature>
<evidence type="ECO:0000313" key="2">
    <source>
        <dbReference type="Proteomes" id="UP000038045"/>
    </source>
</evidence>
<name>A0A0N4ZJ20_PARTI</name>
<reference evidence="3" key="1">
    <citation type="submission" date="2017-02" db="UniProtKB">
        <authorList>
            <consortium name="WormBaseParasite"/>
        </authorList>
    </citation>
    <scope>IDENTIFICATION</scope>
</reference>